<evidence type="ECO:0000259" key="1">
    <source>
        <dbReference type="Pfam" id="PF13482"/>
    </source>
</evidence>
<dbReference type="STRING" id="1653476.THC_1079"/>
<sequence length="179" mass="20963">MLQNSKKHLKRYLLRPEEALFVDIETEGLSKERNDITLIGIYKKDRYFAFVKGINLEKALRFLATTPLWITFGGENFDIPFLKKTFQGLSYPEIHLDLYHLTGAIGLKGGLKKIEKALGLERQTDGMNGYDAVKLWKKWVEDRDKSALRKLILYNREDVVNLKIILEHVIRKFFFEERG</sequence>
<dbReference type="Gene3D" id="3.30.420.10">
    <property type="entry name" value="Ribonuclease H-like superfamily/Ribonuclease H"/>
    <property type="match status" value="1"/>
</dbReference>
<dbReference type="InterPro" id="IPR038720">
    <property type="entry name" value="YprB_RNase_H-like_dom"/>
</dbReference>
<dbReference type="InterPro" id="IPR036397">
    <property type="entry name" value="RNaseH_sf"/>
</dbReference>
<protein>
    <recommendedName>
        <fullName evidence="1">YprB ribonuclease H-like domain-containing protein</fullName>
    </recommendedName>
</protein>
<dbReference type="EMBL" id="AP014945">
    <property type="protein sequence ID" value="BAU23458.1"/>
    <property type="molecule type" value="Genomic_DNA"/>
</dbReference>
<keyword evidence="3" id="KW-1185">Reference proteome</keyword>
<organism evidence="2 3">
    <name type="scientific">Caldimicrobium thiodismutans</name>
    <dbReference type="NCBI Taxonomy" id="1653476"/>
    <lineage>
        <taxon>Bacteria</taxon>
        <taxon>Pseudomonadati</taxon>
        <taxon>Thermodesulfobacteriota</taxon>
        <taxon>Thermodesulfobacteria</taxon>
        <taxon>Thermodesulfobacteriales</taxon>
        <taxon>Thermodesulfobacteriaceae</taxon>
        <taxon>Caldimicrobium</taxon>
    </lineage>
</organism>
<dbReference type="RefSeq" id="WP_068514417.1">
    <property type="nucleotide sequence ID" value="NZ_AP014945.1"/>
</dbReference>
<dbReference type="SUPFAM" id="SSF53098">
    <property type="entry name" value="Ribonuclease H-like"/>
    <property type="match status" value="1"/>
</dbReference>
<evidence type="ECO:0000313" key="2">
    <source>
        <dbReference type="EMBL" id="BAU23458.1"/>
    </source>
</evidence>
<dbReference type="PATRIC" id="fig|1653476.3.peg.1127"/>
<proteinExistence type="predicted"/>
<evidence type="ECO:0000313" key="3">
    <source>
        <dbReference type="Proteomes" id="UP000068196"/>
    </source>
</evidence>
<accession>A0A0U5ANL0</accession>
<dbReference type="InterPro" id="IPR012337">
    <property type="entry name" value="RNaseH-like_sf"/>
</dbReference>
<feature type="domain" description="YprB ribonuclease H-like" evidence="1">
    <location>
        <begin position="20"/>
        <end position="169"/>
    </location>
</feature>
<dbReference type="PANTHER" id="PTHR38462">
    <property type="entry name" value="EXONUCLEASE-LIKE PROTEIN"/>
    <property type="match status" value="1"/>
</dbReference>
<dbReference type="Pfam" id="PF13482">
    <property type="entry name" value="RNase_H_2"/>
    <property type="match status" value="1"/>
</dbReference>
<reference evidence="2 3" key="1">
    <citation type="journal article" date="2016" name="Int. J. Syst. Evol. Microbiol.">
        <title>Caldimicrobium thiodismutans sp. nov., a sulfur-disproportionating bacterium isolated from a hot spring, and emended description of the genus Caldimicrobium.</title>
        <authorList>
            <person name="Kojima H."/>
            <person name="Umezawa K."/>
            <person name="Fukui M."/>
        </authorList>
    </citation>
    <scope>NUCLEOTIDE SEQUENCE [LARGE SCALE GENOMIC DNA]</scope>
    <source>
        <strain evidence="2 3">TF1</strain>
    </source>
</reference>
<reference evidence="3" key="2">
    <citation type="journal article" date="2016" name="Int. J. Syst. Evol. Microbiol.">
        <title>Caldimicrobium thiodismutans sp. nov., a sulfur-disproportionating bacterium isolated from a hot spring.</title>
        <authorList>
            <person name="Kojima H."/>
            <person name="Umezawa K."/>
            <person name="Fukui M."/>
        </authorList>
    </citation>
    <scope>NUCLEOTIDE SEQUENCE [LARGE SCALE GENOMIC DNA]</scope>
    <source>
        <strain evidence="3">TF1</strain>
    </source>
</reference>
<dbReference type="Proteomes" id="UP000068196">
    <property type="component" value="Chromosome"/>
</dbReference>
<dbReference type="PANTHER" id="PTHR38462:SF1">
    <property type="entry name" value="YPRB RIBONUCLEASE H-LIKE DOMAIN-CONTAINING PROTEIN"/>
    <property type="match status" value="1"/>
</dbReference>
<name>A0A0U5ANL0_9BACT</name>
<dbReference type="KEGG" id="cthi:THC_1079"/>
<dbReference type="GO" id="GO:0003676">
    <property type="term" value="F:nucleic acid binding"/>
    <property type="evidence" value="ECO:0007669"/>
    <property type="project" value="InterPro"/>
</dbReference>
<gene>
    <name evidence="2" type="ORF">THC_1079</name>
</gene>
<dbReference type="AlphaFoldDB" id="A0A0U5ANL0"/>